<sequence length="805" mass="84287">MPFVGVPSAQAAPGELFISEYIEGSSNNKALEIFNGTGVPVNLAAGGYNVQMFFNGAASAGLTINLIGTLNDGDVFVLTHSSADPVILAQADQTNGSDWFNGDDAVVLRKGTATVDRVGQVGVDPGTEWGSALTSTADNTLRRKDTVEAGDPNPADVFDPSAEWDGFATNTFDGIGVHPGVQPPPPRPPGTSPVCGEDFTAIPEIQGSGATAAVTGLVATEGVVVSDGEGPTPALRGFYLQDPTGDDDETTSDGIFVFNGTDDDVDLGDHVRVVGTAGELQGQTQISGTSSIEVCATGATVTPTAISFPVSSPTFLERHEGMLVTIPEPMTVTEHFQLGRFGQVVVSSEGRLQQPTNVVTPGDEALVLQAANTNRRLIIDDSSQFQNPDPIVWGRGGQPLSAENTLRGGDTVTGAVGVMTYTWAGNGASGNAYRLRPVNALGGVARFDPVNERPVAVPEVGGRIRVAGMNVLNYFNTWDGRPDRVNNCTGGVGGASMDCRGADDAFEFERQAAKTVEAILGMDAAVVGVIEIENDGYGPDSALADLVNRLNAEAGAGTWAYVDVDERTAQLNALGTDAIKVGAIYQRDLVVPMGDTAVLNTEAFVTGGDSEERNRPALAQAFVEKSTGGSFVAVVNHLKSKGSACDSPAENDGQGNCNDVRVRAAGLLTDWLAADPTGTSEKDVLILGDLNSYAMEDPITTLREAGYTNLVRKYGGEAAYSYVFDGQWGYLDHALATASLAPQVTGVAEWHVNADEPSVLDYNTDFKSAAQIGYLYAPDQFRNSDHDPVVVGLDLTPGQKGKGRR</sequence>
<dbReference type="SUPFAM" id="SSF56219">
    <property type="entry name" value="DNase I-like"/>
    <property type="match status" value="1"/>
</dbReference>
<dbReference type="CDD" id="cd10283">
    <property type="entry name" value="MnuA_DNase1-like"/>
    <property type="match status" value="1"/>
</dbReference>
<dbReference type="PANTHER" id="PTHR42834">
    <property type="entry name" value="ENDONUCLEASE/EXONUCLEASE/PHOSPHATASE FAMILY PROTEIN (AFU_ORTHOLOGUE AFUA_3G09210)"/>
    <property type="match status" value="1"/>
</dbReference>
<dbReference type="AlphaFoldDB" id="E6S8C7"/>
<dbReference type="PANTHER" id="PTHR42834:SF1">
    <property type="entry name" value="ENDONUCLEASE_EXONUCLEASE_PHOSPHATASE FAMILY PROTEIN (AFU_ORTHOLOGUE AFUA_3G09210)"/>
    <property type="match status" value="1"/>
</dbReference>
<keyword evidence="3" id="KW-1185">Reference proteome</keyword>
<dbReference type="EMBL" id="CP002343">
    <property type="protein sequence ID" value="ADU48048.1"/>
    <property type="molecule type" value="Genomic_DNA"/>
</dbReference>
<dbReference type="NCBIfam" id="NF033681">
    <property type="entry name" value="ExeM_NucH_DNase"/>
    <property type="match status" value="1"/>
</dbReference>
<dbReference type="InterPro" id="IPR036691">
    <property type="entry name" value="Endo/exonu/phosph_ase_sf"/>
</dbReference>
<feature type="domain" description="LTD" evidence="1">
    <location>
        <begin position="10"/>
        <end position="121"/>
    </location>
</feature>
<dbReference type="HOGENOM" id="CLU_006338_0_1_11"/>
<accession>E6S8C7</accession>
<evidence type="ECO:0000313" key="3">
    <source>
        <dbReference type="Proteomes" id="UP000008914"/>
    </source>
</evidence>
<keyword evidence="2" id="KW-0378">Hydrolase</keyword>
<protein>
    <submittedName>
        <fullName evidence="2">Endonuclease/exonuclease/phosphatase</fullName>
    </submittedName>
</protein>
<proteinExistence type="predicted"/>
<dbReference type="CDD" id="cd04486">
    <property type="entry name" value="YhcR_OBF_like"/>
    <property type="match status" value="1"/>
</dbReference>
<dbReference type="KEGG" id="ica:Intca_1534"/>
<reference evidence="2 3" key="1">
    <citation type="journal article" date="2010" name="Stand. Genomic Sci.">
        <title>Complete genome sequence of Intrasporangium calvum type strain (7 KIP).</title>
        <authorList>
            <person name="Del Rio T.G."/>
            <person name="Chertkov O."/>
            <person name="Yasawong M."/>
            <person name="Lucas S."/>
            <person name="Deshpande S."/>
            <person name="Cheng J.F."/>
            <person name="Detter C."/>
            <person name="Tapia R."/>
            <person name="Han C."/>
            <person name="Goodwin L."/>
            <person name="Pitluck S."/>
            <person name="Liolios K."/>
            <person name="Ivanova N."/>
            <person name="Mavromatis K."/>
            <person name="Pati A."/>
            <person name="Chen A."/>
            <person name="Palaniappan K."/>
            <person name="Land M."/>
            <person name="Hauser L."/>
            <person name="Chang Y.J."/>
            <person name="Jeffries C.D."/>
            <person name="Rohde M."/>
            <person name="Pukall R."/>
            <person name="Sikorski J."/>
            <person name="Goker M."/>
            <person name="Woyke T."/>
            <person name="Bristow J."/>
            <person name="Eisen J.A."/>
            <person name="Markowitz V."/>
            <person name="Hugenholtz P."/>
            <person name="Kyrpides N.C."/>
            <person name="Klenk H.P."/>
            <person name="Lapidus A."/>
        </authorList>
    </citation>
    <scope>NUCLEOTIDE SEQUENCE [LARGE SCALE GENOMIC DNA]</scope>
    <source>
        <strain evidence="3">ATCC 23552 / DSM 43043 / JCM 3097 / NBRC 12989 / 7 KIP</strain>
    </source>
</reference>
<dbReference type="FunFam" id="3.60.10.10:FF:000072">
    <property type="entry name" value="Extracellular nuclease"/>
    <property type="match status" value="1"/>
</dbReference>
<dbReference type="STRING" id="710696.Intca_1534"/>
<keyword evidence="2" id="KW-0540">Nuclease</keyword>
<dbReference type="InterPro" id="IPR047971">
    <property type="entry name" value="ExeM-like"/>
</dbReference>
<dbReference type="Proteomes" id="UP000008914">
    <property type="component" value="Chromosome"/>
</dbReference>
<dbReference type="InterPro" id="IPR001322">
    <property type="entry name" value="Lamin_tail_dom"/>
</dbReference>
<dbReference type="GO" id="GO:0004519">
    <property type="term" value="F:endonuclease activity"/>
    <property type="evidence" value="ECO:0007669"/>
    <property type="project" value="UniProtKB-KW"/>
</dbReference>
<name>E6S8C7_INTC7</name>
<evidence type="ECO:0000313" key="2">
    <source>
        <dbReference type="EMBL" id="ADU48048.1"/>
    </source>
</evidence>
<dbReference type="Pfam" id="PF00932">
    <property type="entry name" value="LTD"/>
    <property type="match status" value="1"/>
</dbReference>
<gene>
    <name evidence="2" type="ordered locus">Intca_1534</name>
</gene>
<organism evidence="2 3">
    <name type="scientific">Intrasporangium calvum (strain ATCC 23552 / DSM 43043 / JCM 3097 / NBRC 12989 / NCIMB 10167 / NRRL B-3866 / 7 KIP)</name>
    <dbReference type="NCBI Taxonomy" id="710696"/>
    <lineage>
        <taxon>Bacteria</taxon>
        <taxon>Bacillati</taxon>
        <taxon>Actinomycetota</taxon>
        <taxon>Actinomycetes</taxon>
        <taxon>Micrococcales</taxon>
        <taxon>Intrasporangiaceae</taxon>
        <taxon>Intrasporangium</taxon>
    </lineage>
</organism>
<evidence type="ECO:0000259" key="1">
    <source>
        <dbReference type="Pfam" id="PF00932"/>
    </source>
</evidence>
<dbReference type="Gene3D" id="3.60.10.10">
    <property type="entry name" value="Endonuclease/exonuclease/phosphatase"/>
    <property type="match status" value="1"/>
</dbReference>
<keyword evidence="2" id="KW-0255">Endonuclease</keyword>
<dbReference type="eggNOG" id="COG2374">
    <property type="taxonomic scope" value="Bacteria"/>
</dbReference>